<organism evidence="1 2">
    <name type="scientific">Lagenidium giganteum</name>
    <dbReference type="NCBI Taxonomy" id="4803"/>
    <lineage>
        <taxon>Eukaryota</taxon>
        <taxon>Sar</taxon>
        <taxon>Stramenopiles</taxon>
        <taxon>Oomycota</taxon>
        <taxon>Peronosporomycetes</taxon>
        <taxon>Pythiales</taxon>
        <taxon>Pythiaceae</taxon>
    </lineage>
</organism>
<dbReference type="Proteomes" id="UP001146120">
    <property type="component" value="Unassembled WGS sequence"/>
</dbReference>
<protein>
    <submittedName>
        <fullName evidence="1">Uncharacterized protein</fullName>
    </submittedName>
</protein>
<comment type="caution">
    <text evidence="1">The sequence shown here is derived from an EMBL/GenBank/DDBJ whole genome shotgun (WGS) entry which is preliminary data.</text>
</comment>
<keyword evidence="2" id="KW-1185">Reference proteome</keyword>
<sequence length="44" mass="4595">MKMPSTVCRDHSVAARSKLLATPLAAHCMETKPSAGANRNSPAS</sequence>
<evidence type="ECO:0000313" key="2">
    <source>
        <dbReference type="Proteomes" id="UP001146120"/>
    </source>
</evidence>
<evidence type="ECO:0000313" key="1">
    <source>
        <dbReference type="EMBL" id="DAZ93188.1"/>
    </source>
</evidence>
<name>A0AAV2YIR8_9STRA</name>
<proteinExistence type="predicted"/>
<accession>A0AAV2YIR8</accession>
<gene>
    <name evidence="1" type="ORF">N0F65_010764</name>
</gene>
<reference evidence="1" key="2">
    <citation type="journal article" date="2023" name="Microbiol Resour">
        <title>Decontamination and Annotation of the Draft Genome Sequence of the Oomycete Lagenidium giganteum ARSEF 373.</title>
        <authorList>
            <person name="Morgan W.R."/>
            <person name="Tartar A."/>
        </authorList>
    </citation>
    <scope>NUCLEOTIDE SEQUENCE</scope>
    <source>
        <strain evidence="1">ARSEF 373</strain>
    </source>
</reference>
<dbReference type="EMBL" id="DAKRPA010000337">
    <property type="protein sequence ID" value="DAZ93188.1"/>
    <property type="molecule type" value="Genomic_DNA"/>
</dbReference>
<reference evidence="1" key="1">
    <citation type="submission" date="2022-11" db="EMBL/GenBank/DDBJ databases">
        <authorList>
            <person name="Morgan W.R."/>
            <person name="Tartar A."/>
        </authorList>
    </citation>
    <scope>NUCLEOTIDE SEQUENCE</scope>
    <source>
        <strain evidence="1">ARSEF 373</strain>
    </source>
</reference>
<dbReference type="AlphaFoldDB" id="A0AAV2YIR8"/>